<name>A0A8B2PP94_9PROT</name>
<dbReference type="OrthoDB" id="7619204at2"/>
<keyword evidence="1" id="KW-0472">Membrane</keyword>
<organism evidence="2 3">
    <name type="scientific">Hyphomonas pacifica</name>
    <dbReference type="NCBI Taxonomy" id="1280941"/>
    <lineage>
        <taxon>Bacteria</taxon>
        <taxon>Pseudomonadati</taxon>
        <taxon>Pseudomonadota</taxon>
        <taxon>Alphaproteobacteria</taxon>
        <taxon>Hyphomonadales</taxon>
        <taxon>Hyphomonadaceae</taxon>
        <taxon>Hyphomonas</taxon>
    </lineage>
</organism>
<comment type="caution">
    <text evidence="2">The sequence shown here is derived from an EMBL/GenBank/DDBJ whole genome shotgun (WGS) entry which is preliminary data.</text>
</comment>
<proteinExistence type="predicted"/>
<accession>A0A8B2PP94</accession>
<evidence type="ECO:0000313" key="2">
    <source>
        <dbReference type="EMBL" id="RAN32526.1"/>
    </source>
</evidence>
<dbReference type="EMBL" id="AWFB01000033">
    <property type="protein sequence ID" value="RAN32526.1"/>
    <property type="molecule type" value="Genomic_DNA"/>
</dbReference>
<protein>
    <submittedName>
        <fullName evidence="2">Uncharacterized protein</fullName>
    </submittedName>
</protein>
<dbReference type="RefSeq" id="WP_034827370.1">
    <property type="nucleotide sequence ID" value="NZ_AWFA01000031.1"/>
</dbReference>
<evidence type="ECO:0000313" key="3">
    <source>
        <dbReference type="Proteomes" id="UP000249123"/>
    </source>
</evidence>
<keyword evidence="1" id="KW-1133">Transmembrane helix</keyword>
<keyword evidence="1" id="KW-0812">Transmembrane</keyword>
<dbReference type="AlphaFoldDB" id="A0A8B2PP94"/>
<sequence>MTRALVYEQAPGQVFAIDAETLHKHPELLNDFGRYMHARFRILDALAYLICLLGVLASIAYVWWMFMPGLAVCVLMLSVNRKTAGSIARSAARKSADNFRKLHEMGCLWLVYV</sequence>
<gene>
    <name evidence="2" type="ORF">HY3_15170</name>
</gene>
<evidence type="ECO:0000256" key="1">
    <source>
        <dbReference type="SAM" id="Phobius"/>
    </source>
</evidence>
<keyword evidence="3" id="KW-1185">Reference proteome</keyword>
<dbReference type="Proteomes" id="UP000249123">
    <property type="component" value="Unassembled WGS sequence"/>
</dbReference>
<feature type="transmembrane region" description="Helical" evidence="1">
    <location>
        <begin position="45"/>
        <end position="66"/>
    </location>
</feature>
<reference evidence="2 3" key="1">
    <citation type="submission" date="2013-04" db="EMBL/GenBank/DDBJ databases">
        <title>Hyphomonas sp. T24B3 Genome Sequencing.</title>
        <authorList>
            <person name="Lai Q."/>
            <person name="Shao Z."/>
        </authorList>
    </citation>
    <scope>NUCLEOTIDE SEQUENCE [LARGE SCALE GENOMIC DNA]</scope>
    <source>
        <strain evidence="2 3">T24B3</strain>
    </source>
</reference>